<feature type="compositionally biased region" description="Polar residues" evidence="3">
    <location>
        <begin position="250"/>
        <end position="260"/>
    </location>
</feature>
<evidence type="ECO:0000256" key="3">
    <source>
        <dbReference type="SAM" id="MobiDB-lite"/>
    </source>
</evidence>
<feature type="domain" description="Bromo" evidence="4">
    <location>
        <begin position="106"/>
        <end position="187"/>
    </location>
</feature>
<dbReference type="EnsemblPlants" id="KRH09569">
    <property type="protein sequence ID" value="KRH09569"/>
    <property type="gene ID" value="GLYMA_16G221600"/>
</dbReference>
<proteinExistence type="predicted"/>
<dbReference type="InterPro" id="IPR051831">
    <property type="entry name" value="Bromodomain_contain_prot"/>
</dbReference>
<gene>
    <name evidence="5" type="ORF">GLYMA_16G221600</name>
</gene>
<reference evidence="5 6" key="1">
    <citation type="journal article" date="2010" name="Nature">
        <title>Genome sequence of the palaeopolyploid soybean.</title>
        <authorList>
            <person name="Schmutz J."/>
            <person name="Cannon S.B."/>
            <person name="Schlueter J."/>
            <person name="Ma J."/>
            <person name="Mitros T."/>
            <person name="Nelson W."/>
            <person name="Hyten D.L."/>
            <person name="Song Q."/>
            <person name="Thelen J.J."/>
            <person name="Cheng J."/>
            <person name="Xu D."/>
            <person name="Hellsten U."/>
            <person name="May G.D."/>
            <person name="Yu Y."/>
            <person name="Sakurai T."/>
            <person name="Umezawa T."/>
            <person name="Bhattacharyya M.K."/>
            <person name="Sandhu D."/>
            <person name="Valliyodan B."/>
            <person name="Lindquist E."/>
            <person name="Peto M."/>
            <person name="Grant D."/>
            <person name="Shu S."/>
            <person name="Goodstein D."/>
            <person name="Barry K."/>
            <person name="Futrell-Griggs M."/>
            <person name="Abernathy B."/>
            <person name="Du J."/>
            <person name="Tian Z."/>
            <person name="Zhu L."/>
            <person name="Gill N."/>
            <person name="Joshi T."/>
            <person name="Libault M."/>
            <person name="Sethuraman A."/>
            <person name="Zhang X.-C."/>
            <person name="Shinozaki K."/>
            <person name="Nguyen H.T."/>
            <person name="Wing R.A."/>
            <person name="Cregan P."/>
            <person name="Specht J."/>
            <person name="Grimwood J."/>
            <person name="Rokhsar D."/>
            <person name="Stacey G."/>
            <person name="Shoemaker R.C."/>
            <person name="Jackson S.A."/>
        </authorList>
    </citation>
    <scope>NUCLEOTIDE SEQUENCE [LARGE SCALE GENOMIC DNA]</scope>
    <source>
        <strain evidence="6">cv. Williams 82</strain>
        <tissue evidence="5">Callus</tissue>
    </source>
</reference>
<evidence type="ECO:0000313" key="5">
    <source>
        <dbReference type="EMBL" id="KRH09569.1"/>
    </source>
</evidence>
<keyword evidence="1 2" id="KW-0103">Bromodomain</keyword>
<feature type="compositionally biased region" description="Basic and acidic residues" evidence="3">
    <location>
        <begin position="72"/>
        <end position="84"/>
    </location>
</feature>
<feature type="region of interest" description="Disordered" evidence="3">
    <location>
        <begin position="219"/>
        <end position="289"/>
    </location>
</feature>
<dbReference type="PRINTS" id="PR00503">
    <property type="entry name" value="BROMODOMAIN"/>
</dbReference>
<keyword evidence="7" id="KW-1185">Reference proteome</keyword>
<dbReference type="OMA" id="GECENTE"/>
<evidence type="ECO:0000256" key="1">
    <source>
        <dbReference type="ARBA" id="ARBA00023117"/>
    </source>
</evidence>
<dbReference type="PaxDb" id="3847-GLYMA16G34785.1"/>
<dbReference type="SMR" id="A0A0R0FU46"/>
<dbReference type="Proteomes" id="UP000008827">
    <property type="component" value="Chromosome 16"/>
</dbReference>
<dbReference type="InterPro" id="IPR036427">
    <property type="entry name" value="Bromodomain-like_sf"/>
</dbReference>
<feature type="compositionally biased region" description="Basic and acidic residues" evidence="3">
    <location>
        <begin position="270"/>
        <end position="289"/>
    </location>
</feature>
<dbReference type="PROSITE" id="PS50014">
    <property type="entry name" value="BROMODOMAIN_2"/>
    <property type="match status" value="1"/>
</dbReference>
<reference evidence="6" key="2">
    <citation type="submission" date="2018-02" db="UniProtKB">
        <authorList>
            <consortium name="EnsemblPlants"/>
        </authorList>
    </citation>
    <scope>IDENTIFICATION</scope>
    <source>
        <strain evidence="6">Williams 82</strain>
    </source>
</reference>
<dbReference type="Pfam" id="PF00439">
    <property type="entry name" value="Bromodomain"/>
    <property type="match status" value="1"/>
</dbReference>
<dbReference type="CDD" id="cd04369">
    <property type="entry name" value="Bromodomain"/>
    <property type="match status" value="1"/>
</dbReference>
<feature type="compositionally biased region" description="Basic and acidic residues" evidence="3">
    <location>
        <begin position="219"/>
        <end position="238"/>
    </location>
</feature>
<feature type="region of interest" description="Disordered" evidence="3">
    <location>
        <begin position="71"/>
        <end position="91"/>
    </location>
</feature>
<evidence type="ECO:0000313" key="7">
    <source>
        <dbReference type="Proteomes" id="UP000008827"/>
    </source>
</evidence>
<accession>A0A0R0FU46</accession>
<dbReference type="Gene3D" id="1.20.920.10">
    <property type="entry name" value="Bromodomain-like"/>
    <property type="match status" value="1"/>
</dbReference>
<dbReference type="EMBL" id="CM000849">
    <property type="protein sequence ID" value="KRH09569.1"/>
    <property type="molecule type" value="Genomic_DNA"/>
</dbReference>
<reference evidence="5" key="3">
    <citation type="submission" date="2018-07" db="EMBL/GenBank/DDBJ databases">
        <title>WGS assembly of Glycine max.</title>
        <authorList>
            <person name="Schmutz J."/>
            <person name="Cannon S."/>
            <person name="Schlueter J."/>
            <person name="Ma J."/>
            <person name="Mitros T."/>
            <person name="Nelson W."/>
            <person name="Hyten D."/>
            <person name="Song Q."/>
            <person name="Thelen J."/>
            <person name="Cheng J."/>
            <person name="Xu D."/>
            <person name="Hellsten U."/>
            <person name="May G."/>
            <person name="Yu Y."/>
            <person name="Sakurai T."/>
            <person name="Umezawa T."/>
            <person name="Bhattacharyya M."/>
            <person name="Sandhu D."/>
            <person name="Valliyodan B."/>
            <person name="Lindquist E."/>
            <person name="Peto M."/>
            <person name="Grant D."/>
            <person name="Shu S."/>
            <person name="Goodstein D."/>
            <person name="Barry K."/>
            <person name="Futrell-Griggs M."/>
            <person name="Abernathy B."/>
            <person name="Du J."/>
            <person name="Tian Z."/>
            <person name="Zhu L."/>
            <person name="Gill N."/>
            <person name="Joshi T."/>
            <person name="Libault M."/>
            <person name="Sethuraman A."/>
            <person name="Zhang X."/>
            <person name="Shinozaki K."/>
            <person name="Nguyen H."/>
            <person name="Wing R."/>
            <person name="Cregan P."/>
            <person name="Specht J."/>
            <person name="Grimwood J."/>
            <person name="Rokhsar D."/>
            <person name="Stacey G."/>
            <person name="Shoemaker R."/>
            <person name="Jackson S."/>
        </authorList>
    </citation>
    <scope>NUCLEOTIDE SEQUENCE</scope>
    <source>
        <tissue evidence="5">Callus</tissue>
    </source>
</reference>
<dbReference type="Gramene" id="KRH09569">
    <property type="protein sequence ID" value="KRH09569"/>
    <property type="gene ID" value="GLYMA_16G221600"/>
</dbReference>
<dbReference type="PANTHER" id="PTHR22881">
    <property type="entry name" value="BROMODOMAIN CONTAINING PROTEIN"/>
    <property type="match status" value="1"/>
</dbReference>
<dbReference type="InterPro" id="IPR001487">
    <property type="entry name" value="Bromodomain"/>
</dbReference>
<protein>
    <recommendedName>
        <fullName evidence="4">Bromo domain-containing protein</fullName>
    </recommendedName>
</protein>
<dbReference type="OrthoDB" id="21449at2759"/>
<dbReference type="SMART" id="SM00297">
    <property type="entry name" value="BROMO"/>
    <property type="match status" value="1"/>
</dbReference>
<evidence type="ECO:0000259" key="4">
    <source>
        <dbReference type="PROSITE" id="PS50014"/>
    </source>
</evidence>
<sequence>MSRLRKLQKTEGQRRSPRISALEAEAHVHSMRRHLDNGQGPAFRTRGRKNTKLRPNKFTLTSHIMQGVKHSCHQDIQKKSDKPSKLPSSPSLPEKQILQLVLDTLQRRDTYEIFAEPVDPNEVEDYYAIVKEPMDFGTMRAKLHEGMYRSLEQFEVYSLYFIYAHVHDVFLIFDNAMHFNSSGTIYFRQARVINELAKKVFDLLKNNPEKFELEFSETRRKVGRRNQGDSRDSTDLKSSEIASGVPSKTVPCSSRGTPNKRSFKANHGSKHVEITAGTEERSRGRSSEIDRRCTYRPLSLEEDKSIFSTVYGKLKLLEHVNQQDIGYKDSLMLFAKDLGPTAQNIAKRKLLGCEIRTASTSAPCRPDTSNGREKVEGTLNAEREKDCRPLDGNALGCHRLSLGCHKEFPNKSFCFDSSYLQACAEDFTYSDQGSKETGKKSVRMLLDRSKLLNQENLSVSVLENFKAGSVVNSRLENSCELQSQPQAIESSDVSGYVQEKSQLQNNFMFRSNCAMGDREGTNEISCSADQAMKILKSDQTVSSASSFVFNLPYLKTRLDQINSSE</sequence>
<name>A0A0R0FU46_SOYBN</name>
<evidence type="ECO:0000313" key="6">
    <source>
        <dbReference type="EnsemblPlants" id="KRH09569"/>
    </source>
</evidence>
<organism evidence="5">
    <name type="scientific">Glycine max</name>
    <name type="common">Soybean</name>
    <name type="synonym">Glycine hispida</name>
    <dbReference type="NCBI Taxonomy" id="3847"/>
    <lineage>
        <taxon>Eukaryota</taxon>
        <taxon>Viridiplantae</taxon>
        <taxon>Streptophyta</taxon>
        <taxon>Embryophyta</taxon>
        <taxon>Tracheophyta</taxon>
        <taxon>Spermatophyta</taxon>
        <taxon>Magnoliopsida</taxon>
        <taxon>eudicotyledons</taxon>
        <taxon>Gunneridae</taxon>
        <taxon>Pentapetalae</taxon>
        <taxon>rosids</taxon>
        <taxon>fabids</taxon>
        <taxon>Fabales</taxon>
        <taxon>Fabaceae</taxon>
        <taxon>Papilionoideae</taxon>
        <taxon>50 kb inversion clade</taxon>
        <taxon>NPAAA clade</taxon>
        <taxon>indigoferoid/millettioid clade</taxon>
        <taxon>Phaseoleae</taxon>
        <taxon>Glycine</taxon>
        <taxon>Glycine subgen. Soja</taxon>
    </lineage>
</organism>
<dbReference type="PANTHER" id="PTHR22881:SF26">
    <property type="entry name" value="BROMODOMAIN CONTAINING PROTEIN, EXPRESSED"/>
    <property type="match status" value="1"/>
</dbReference>
<dbReference type="AlphaFoldDB" id="A0A0R0FU46"/>
<dbReference type="InParanoid" id="A0A0R0FU46"/>
<dbReference type="STRING" id="3847.A0A0R0FU46"/>
<dbReference type="SUPFAM" id="SSF47370">
    <property type="entry name" value="Bromodomain"/>
    <property type="match status" value="1"/>
</dbReference>
<feature type="region of interest" description="Disordered" evidence="3">
    <location>
        <begin position="30"/>
        <end position="53"/>
    </location>
</feature>
<evidence type="ECO:0000256" key="2">
    <source>
        <dbReference type="PROSITE-ProRule" id="PRU00035"/>
    </source>
</evidence>